<evidence type="ECO:0000256" key="1">
    <source>
        <dbReference type="SAM" id="Coils"/>
    </source>
</evidence>
<name>A0A426U523_9CHLR</name>
<dbReference type="Pfam" id="PF05685">
    <property type="entry name" value="Uma2"/>
    <property type="match status" value="1"/>
</dbReference>
<dbReference type="PANTHER" id="PTHR33352">
    <property type="entry name" value="SLR1095 PROTEIN"/>
    <property type="match status" value="1"/>
</dbReference>
<dbReference type="GO" id="GO:0004519">
    <property type="term" value="F:endonuclease activity"/>
    <property type="evidence" value="ECO:0007669"/>
    <property type="project" value="UniProtKB-KW"/>
</dbReference>
<comment type="caution">
    <text evidence="3">The sequence shown here is derived from an EMBL/GenBank/DDBJ whole genome shotgun (WGS) entry which is preliminary data.</text>
</comment>
<evidence type="ECO:0000259" key="2">
    <source>
        <dbReference type="Pfam" id="PF05685"/>
    </source>
</evidence>
<evidence type="ECO:0000313" key="3">
    <source>
        <dbReference type="EMBL" id="RRR75021.1"/>
    </source>
</evidence>
<gene>
    <name evidence="3" type="ORF">EI684_05645</name>
</gene>
<feature type="domain" description="Putative restriction endonuclease" evidence="2">
    <location>
        <begin position="47"/>
        <end position="153"/>
    </location>
</feature>
<organism evidence="3 4">
    <name type="scientific">Candidatus Viridilinea halotolerans</name>
    <dbReference type="NCBI Taxonomy" id="2491704"/>
    <lineage>
        <taxon>Bacteria</taxon>
        <taxon>Bacillati</taxon>
        <taxon>Chloroflexota</taxon>
        <taxon>Chloroflexia</taxon>
        <taxon>Chloroflexales</taxon>
        <taxon>Chloroflexineae</taxon>
        <taxon>Oscillochloridaceae</taxon>
        <taxon>Candidatus Viridilinea</taxon>
    </lineage>
</organism>
<feature type="coiled-coil region" evidence="1">
    <location>
        <begin position="186"/>
        <end position="220"/>
    </location>
</feature>
<dbReference type="InterPro" id="IPR012296">
    <property type="entry name" value="Nuclease_put_TT1808"/>
</dbReference>
<sequence>MTASLLTKPAQAIHYPDSDGKPMAENTLQFRWIVTIQGGFDALYRDDPNVFVAGDLLWYPVEGHPEIRQAPDALIVFGRPKGYRGSYIQHREGGIAPQVVFEVLSPGNTIGEMTRKLLFYQRYGVEEYYLYDPDHGRLEGWIAQEGQFEEIAQMQGWVSPRTSVQFALDGTELLLTRPDGQRFKSYLELDQERMDAEAARADAEAARADAEAARVAAESRVAYLVERLRAAGIDPDG</sequence>
<keyword evidence="3" id="KW-0378">Hydrolase</keyword>
<keyword evidence="3" id="KW-0255">Endonuclease</keyword>
<proteinExistence type="predicted"/>
<evidence type="ECO:0000313" key="4">
    <source>
        <dbReference type="Proteomes" id="UP000280307"/>
    </source>
</evidence>
<dbReference type="Gene3D" id="3.90.1570.10">
    <property type="entry name" value="tt1808, chain A"/>
    <property type="match status" value="1"/>
</dbReference>
<dbReference type="InterPro" id="IPR011335">
    <property type="entry name" value="Restrct_endonuc-II-like"/>
</dbReference>
<accession>A0A426U523</accession>
<dbReference type="CDD" id="cd06260">
    <property type="entry name" value="DUF820-like"/>
    <property type="match status" value="1"/>
</dbReference>
<dbReference type="PANTHER" id="PTHR33352:SF2">
    <property type="entry name" value="SLL0995 PROTEIN"/>
    <property type="match status" value="1"/>
</dbReference>
<keyword evidence="1" id="KW-0175">Coiled coil</keyword>
<dbReference type="Proteomes" id="UP000280307">
    <property type="component" value="Unassembled WGS sequence"/>
</dbReference>
<protein>
    <submittedName>
        <fullName evidence="3">Uma2 family endonuclease</fullName>
    </submittedName>
</protein>
<keyword evidence="3" id="KW-0540">Nuclease</keyword>
<dbReference type="InterPro" id="IPR008538">
    <property type="entry name" value="Uma2"/>
</dbReference>
<dbReference type="AlphaFoldDB" id="A0A426U523"/>
<reference evidence="3 4" key="1">
    <citation type="submission" date="2018-12" db="EMBL/GenBank/DDBJ databases">
        <title>Genome Sequence of Candidatus Viridilinea halotolerans isolated from saline sulfide-rich spring.</title>
        <authorList>
            <person name="Grouzdev D.S."/>
            <person name="Burganskaya E.I."/>
            <person name="Krutkina M.S."/>
            <person name="Sukhacheva M.V."/>
            <person name="Gorlenko V.M."/>
        </authorList>
    </citation>
    <scope>NUCLEOTIDE SEQUENCE [LARGE SCALE GENOMIC DNA]</scope>
    <source>
        <strain evidence="3">Chok-6</strain>
    </source>
</reference>
<dbReference type="EMBL" id="RSAS01000219">
    <property type="protein sequence ID" value="RRR75021.1"/>
    <property type="molecule type" value="Genomic_DNA"/>
</dbReference>
<dbReference type="SUPFAM" id="SSF52980">
    <property type="entry name" value="Restriction endonuclease-like"/>
    <property type="match status" value="1"/>
</dbReference>